<name>A0A951UMD3_9CYAN</name>
<dbReference type="InterPro" id="IPR011990">
    <property type="entry name" value="TPR-like_helical_dom_sf"/>
</dbReference>
<feature type="repeat" description="TPR" evidence="1">
    <location>
        <begin position="1022"/>
        <end position="1055"/>
    </location>
</feature>
<dbReference type="Pfam" id="PF13424">
    <property type="entry name" value="TPR_12"/>
    <property type="match status" value="3"/>
</dbReference>
<dbReference type="InterPro" id="IPR024983">
    <property type="entry name" value="CHAT_dom"/>
</dbReference>
<evidence type="ECO:0000313" key="5">
    <source>
        <dbReference type="Proteomes" id="UP000757435"/>
    </source>
</evidence>
<dbReference type="PANTHER" id="PTHR10098">
    <property type="entry name" value="RAPSYN-RELATED"/>
    <property type="match status" value="1"/>
</dbReference>
<keyword evidence="2" id="KW-0175">Coiled coil</keyword>
<dbReference type="PANTHER" id="PTHR10098:SF108">
    <property type="entry name" value="TETRATRICOPEPTIDE REPEAT PROTEIN 28"/>
    <property type="match status" value="1"/>
</dbReference>
<evidence type="ECO:0000259" key="3">
    <source>
        <dbReference type="Pfam" id="PF12770"/>
    </source>
</evidence>
<feature type="coiled-coil region" evidence="2">
    <location>
        <begin position="948"/>
        <end position="1131"/>
    </location>
</feature>
<keyword evidence="1" id="KW-0802">TPR repeat</keyword>
<gene>
    <name evidence="4" type="ORF">KME15_13075</name>
</gene>
<reference evidence="4" key="2">
    <citation type="journal article" date="2022" name="Microbiol. Resour. Announc.">
        <title>Metagenome Sequencing to Explore Phylogenomics of Terrestrial Cyanobacteria.</title>
        <authorList>
            <person name="Ward R.D."/>
            <person name="Stajich J.E."/>
            <person name="Johansen J.R."/>
            <person name="Huntemann M."/>
            <person name="Clum A."/>
            <person name="Foster B."/>
            <person name="Foster B."/>
            <person name="Roux S."/>
            <person name="Palaniappan K."/>
            <person name="Varghese N."/>
            <person name="Mukherjee S."/>
            <person name="Reddy T.B.K."/>
            <person name="Daum C."/>
            <person name="Copeland A."/>
            <person name="Chen I.A."/>
            <person name="Ivanova N.N."/>
            <person name="Kyrpides N.C."/>
            <person name="Shapiro N."/>
            <person name="Eloe-Fadrosh E.A."/>
            <person name="Pietrasiak N."/>
        </authorList>
    </citation>
    <scope>NUCLEOTIDE SEQUENCE</scope>
    <source>
        <strain evidence="4">UHER 2000/2452</strain>
    </source>
</reference>
<feature type="repeat" description="TPR" evidence="1">
    <location>
        <begin position="896"/>
        <end position="929"/>
    </location>
</feature>
<dbReference type="Gene3D" id="1.25.40.10">
    <property type="entry name" value="Tetratricopeptide repeat domain"/>
    <property type="match status" value="2"/>
</dbReference>
<dbReference type="SUPFAM" id="SSF52540">
    <property type="entry name" value="P-loop containing nucleoside triphosphate hydrolases"/>
    <property type="match status" value="1"/>
</dbReference>
<evidence type="ECO:0000313" key="4">
    <source>
        <dbReference type="EMBL" id="MBW4659601.1"/>
    </source>
</evidence>
<proteinExistence type="predicted"/>
<comment type="caution">
    <text evidence="4">The sequence shown here is derived from an EMBL/GenBank/DDBJ whole genome shotgun (WGS) entry which is preliminary data.</text>
</comment>
<dbReference type="Proteomes" id="UP000757435">
    <property type="component" value="Unassembled WGS sequence"/>
</dbReference>
<dbReference type="SUPFAM" id="SSF48452">
    <property type="entry name" value="TPR-like"/>
    <property type="match status" value="2"/>
</dbReference>
<evidence type="ECO:0000256" key="1">
    <source>
        <dbReference type="PROSITE-ProRule" id="PRU00339"/>
    </source>
</evidence>
<dbReference type="InterPro" id="IPR019734">
    <property type="entry name" value="TPR_rpt"/>
</dbReference>
<dbReference type="EMBL" id="JAHHHD010000013">
    <property type="protein sequence ID" value="MBW4659601.1"/>
    <property type="molecule type" value="Genomic_DNA"/>
</dbReference>
<sequence>MTSIAIRFQQKTEAGFTATLSFDDGAEYAIAIAKPFSEQEERRLEWYFERWIHKPYTDTVKAEQARQSILDYGESLFDQVFADRAAYSEYRQVRGNLSQVTLEILGDDPTFQALHWETLRDPELGDVPLAVNCVMLRRINRKAPIAATLSPAPVINVLLVTARPGEESDLNYRTTSRPLMAAIANARLPVNLVLLRPGTYEALDRHLAETPAGFYHIVHFDCHGGVMDYELLRALDKNRQVLLKGRYGGRPDVQPFAGERAFLFLETETKGKSDPVEAEALANLLKTKQIPVCILDACQLGQEVDGQEAQEDSLGSRLMLAGMQLVVAMRYSVMASAAGMLMQQFYQQMAAGKPLLEAMRLGRRELFNQKSRKAYFNQQVDLEDWLLPVLYCNQPNLTLAVQARSAEQEEAYWMQQESLYRFPEPTYGFVGRDLEILKIEKALLRHNVLLVQGMGGTGKTTLLNYLRLWWQQTNFVAQTFYFGYDQKAWTLEQILFAVGKAIYSRFEQASFQAMGQGAQMMKLVVTLRAGCPTSKLPYALILDNLESVTGQELAIPNTLPTAEQEKIRDFLGRLMGGRTYVVLGSRSDEAWLRDSTFRQAVYLLKGLDPESRSALAEKILRQVFEQPQRVEAIRKEPEFLRLMKLLAGYPLAMEVVLANLRRQTPSEILAGLDAADVGLDTGSEDKTKSILKCVEYSHSNLSAASQRLLLCLAPFSGFIDQRDLPNYAQELQQLVPFQAYDFGAFEGAIEEAIHWGLLSPLREDLPQLLTIQPVFPYFLKTKLSTLDEATREALQTGFKQHYQGLAGSYKQWMDSKNPQERQLGIQFCQWEYENLFHALQICLDRQESFDISFCLKQYFDLINDKQSNLKLLEFVCQKIDRYPTTFLKSAEGYQIPFAIARLGRNYLEAQQYEPARAAYQRTLDLYEQIGGVEDQQKQLWKAVSYHQLGSVDQELREYEQARVNYQRALEIKIEFGDRYSQADTYHQLGSVDQELREYEQARVNYQQALEIKIEFGDRYSQAGTYHQLGIVDQELREYEQARVNYQQALEIYIEFGDRYSQADTYHQLGIVDQELREYEQARVNYQQALEIKIEFGDRYSQARTYHQLGSVDQELREYEQARVNYQQALEIKIEFGDRYSQARTYAQLGLLAEELKELPEAQANFLQALQIFAEYNDQHMLGIVMQILARFYRANPDPELAAAVAQIFGCTVEEAREAIESWGQGER</sequence>
<evidence type="ECO:0000256" key="2">
    <source>
        <dbReference type="SAM" id="Coils"/>
    </source>
</evidence>
<protein>
    <submittedName>
        <fullName evidence="4">Tetratricopeptide repeat protein</fullName>
    </submittedName>
</protein>
<dbReference type="PROSITE" id="PS50005">
    <property type="entry name" value="TPR"/>
    <property type="match status" value="6"/>
</dbReference>
<dbReference type="AlphaFoldDB" id="A0A951UMD3"/>
<reference evidence="4" key="1">
    <citation type="submission" date="2021-05" db="EMBL/GenBank/DDBJ databases">
        <authorList>
            <person name="Pietrasiak N."/>
            <person name="Ward R."/>
            <person name="Stajich J.E."/>
            <person name="Kurbessoian T."/>
        </authorList>
    </citation>
    <scope>NUCLEOTIDE SEQUENCE</scope>
    <source>
        <strain evidence="4">UHER 2000/2452</strain>
    </source>
</reference>
<dbReference type="Pfam" id="PF12770">
    <property type="entry name" value="CHAT"/>
    <property type="match status" value="1"/>
</dbReference>
<feature type="repeat" description="TPR" evidence="1">
    <location>
        <begin position="1062"/>
        <end position="1095"/>
    </location>
</feature>
<feature type="repeat" description="TPR" evidence="1">
    <location>
        <begin position="982"/>
        <end position="1015"/>
    </location>
</feature>
<dbReference type="InterPro" id="IPR027417">
    <property type="entry name" value="P-loop_NTPase"/>
</dbReference>
<feature type="repeat" description="TPR" evidence="1">
    <location>
        <begin position="942"/>
        <end position="975"/>
    </location>
</feature>
<accession>A0A951UMD3</accession>
<dbReference type="SMART" id="SM00028">
    <property type="entry name" value="TPR"/>
    <property type="match status" value="7"/>
</dbReference>
<organism evidence="4 5">
    <name type="scientific">Drouetiella hepatica Uher 2000/2452</name>
    <dbReference type="NCBI Taxonomy" id="904376"/>
    <lineage>
        <taxon>Bacteria</taxon>
        <taxon>Bacillati</taxon>
        <taxon>Cyanobacteriota</taxon>
        <taxon>Cyanophyceae</taxon>
        <taxon>Oculatellales</taxon>
        <taxon>Oculatellaceae</taxon>
        <taxon>Drouetiella</taxon>
    </lineage>
</organism>
<feature type="repeat" description="TPR" evidence="1">
    <location>
        <begin position="1102"/>
        <end position="1135"/>
    </location>
</feature>
<dbReference type="Gene3D" id="3.40.50.300">
    <property type="entry name" value="P-loop containing nucleotide triphosphate hydrolases"/>
    <property type="match status" value="1"/>
</dbReference>
<feature type="domain" description="CHAT" evidence="3">
    <location>
        <begin position="101"/>
        <end position="377"/>
    </location>
</feature>